<dbReference type="InterPro" id="IPR011032">
    <property type="entry name" value="GroES-like_sf"/>
</dbReference>
<dbReference type="PANTHER" id="PTHR11695:SF294">
    <property type="entry name" value="RETICULON-4-INTERACTING PROTEIN 1, MITOCHONDRIAL"/>
    <property type="match status" value="1"/>
</dbReference>
<evidence type="ECO:0000259" key="2">
    <source>
        <dbReference type="SMART" id="SM00829"/>
    </source>
</evidence>
<dbReference type="Gene3D" id="3.40.50.720">
    <property type="entry name" value="NAD(P)-binding Rossmann-like Domain"/>
    <property type="match status" value="1"/>
</dbReference>
<dbReference type="InterPro" id="IPR036291">
    <property type="entry name" value="NAD(P)-bd_dom_sf"/>
</dbReference>
<organism evidence="3 4">
    <name type="scientific">Tenggerimyces flavus</name>
    <dbReference type="NCBI Taxonomy" id="1708749"/>
    <lineage>
        <taxon>Bacteria</taxon>
        <taxon>Bacillati</taxon>
        <taxon>Actinomycetota</taxon>
        <taxon>Actinomycetes</taxon>
        <taxon>Propionibacteriales</taxon>
        <taxon>Nocardioidaceae</taxon>
        <taxon>Tenggerimyces</taxon>
    </lineage>
</organism>
<dbReference type="CDD" id="cd08267">
    <property type="entry name" value="MDR1"/>
    <property type="match status" value="1"/>
</dbReference>
<dbReference type="PANTHER" id="PTHR11695">
    <property type="entry name" value="ALCOHOL DEHYDROGENASE RELATED"/>
    <property type="match status" value="1"/>
</dbReference>
<reference evidence="4" key="1">
    <citation type="journal article" date="2019" name="Int. J. Syst. Evol. Microbiol.">
        <title>The Global Catalogue of Microorganisms (GCM) 10K type strain sequencing project: providing services to taxonomists for standard genome sequencing and annotation.</title>
        <authorList>
            <consortium name="The Broad Institute Genomics Platform"/>
            <consortium name="The Broad Institute Genome Sequencing Center for Infectious Disease"/>
            <person name="Wu L."/>
            <person name="Ma J."/>
        </authorList>
    </citation>
    <scope>NUCLEOTIDE SEQUENCE [LARGE SCALE GENOMIC DNA]</scope>
    <source>
        <strain evidence="4">CGMCC 4.7241</strain>
    </source>
</reference>
<dbReference type="Pfam" id="PF13602">
    <property type="entry name" value="ADH_zinc_N_2"/>
    <property type="match status" value="1"/>
</dbReference>
<dbReference type="Proteomes" id="UP001595699">
    <property type="component" value="Unassembled WGS sequence"/>
</dbReference>
<dbReference type="Gene3D" id="3.90.180.10">
    <property type="entry name" value="Medium-chain alcohol dehydrogenases, catalytic domain"/>
    <property type="match status" value="1"/>
</dbReference>
<gene>
    <name evidence="3" type="ORF">ACFOUW_26735</name>
</gene>
<dbReference type="InterPro" id="IPR020843">
    <property type="entry name" value="ER"/>
</dbReference>
<dbReference type="SMART" id="SM00829">
    <property type="entry name" value="PKS_ER"/>
    <property type="match status" value="1"/>
</dbReference>
<dbReference type="InterPro" id="IPR013154">
    <property type="entry name" value="ADH-like_N"/>
</dbReference>
<dbReference type="PROSITE" id="PS01162">
    <property type="entry name" value="QOR_ZETA_CRYSTAL"/>
    <property type="match status" value="1"/>
</dbReference>
<keyword evidence="1" id="KW-0560">Oxidoreductase</keyword>
<evidence type="ECO:0000313" key="3">
    <source>
        <dbReference type="EMBL" id="MFC3764461.1"/>
    </source>
</evidence>
<dbReference type="SUPFAM" id="SSF50129">
    <property type="entry name" value="GroES-like"/>
    <property type="match status" value="1"/>
</dbReference>
<name>A0ABV7YGX8_9ACTN</name>
<dbReference type="InterPro" id="IPR050700">
    <property type="entry name" value="YIM1/Zinc_Alcohol_DH_Fams"/>
</dbReference>
<comment type="caution">
    <text evidence="3">The sequence shown here is derived from an EMBL/GenBank/DDBJ whole genome shotgun (WGS) entry which is preliminary data.</text>
</comment>
<feature type="domain" description="Enoyl reductase (ER)" evidence="2">
    <location>
        <begin position="13"/>
        <end position="315"/>
    </location>
</feature>
<accession>A0ABV7YGX8</accession>
<proteinExistence type="predicted"/>
<protein>
    <submittedName>
        <fullName evidence="3">NAD(P)-dependent alcohol dehydrogenase</fullName>
    </submittedName>
</protein>
<dbReference type="InterPro" id="IPR002364">
    <property type="entry name" value="Quin_OxRdtase/zeta-crystal_CS"/>
</dbReference>
<keyword evidence="4" id="KW-1185">Reference proteome</keyword>
<dbReference type="EMBL" id="JBHRZH010000026">
    <property type="protein sequence ID" value="MFC3764461.1"/>
    <property type="molecule type" value="Genomic_DNA"/>
</dbReference>
<sequence length="317" mass="33466">MKAIVQDRYGEAGVLEFADIPTPTAGEGELLVQVRAAGVEQGVWHFMAGRPYLVRLGIGFKGPKDRVRGREVAGVVEAVGPNVAGFQPGDEIYGTCEGSFAEYVTVKAKLAARKPANLTFEQAAVVPISGGTALQATRGIQPGQRVLVIGASGGVGTFAVQLAKAAGARVTGVCRTESVDHVRAIGADEVVDYTREDFTGPYDLIIDTGGNRTLGRLRKALAPKGILVIVGAETGAKWTGGIGKAMLRAPLLSLFVGQQLRGMLSTEKAEDLDELRELIEAGKVTPVIDRTYPLTEAADAIRHMRTGHPRGKVVVTI</sequence>
<evidence type="ECO:0000256" key="1">
    <source>
        <dbReference type="ARBA" id="ARBA00023002"/>
    </source>
</evidence>
<dbReference type="RefSeq" id="WP_205122397.1">
    <property type="nucleotide sequence ID" value="NZ_JAFBCM010000001.1"/>
</dbReference>
<dbReference type="Pfam" id="PF08240">
    <property type="entry name" value="ADH_N"/>
    <property type="match status" value="1"/>
</dbReference>
<dbReference type="SUPFAM" id="SSF51735">
    <property type="entry name" value="NAD(P)-binding Rossmann-fold domains"/>
    <property type="match status" value="1"/>
</dbReference>
<evidence type="ECO:0000313" key="4">
    <source>
        <dbReference type="Proteomes" id="UP001595699"/>
    </source>
</evidence>